<dbReference type="Proteomes" id="UP000887116">
    <property type="component" value="Unassembled WGS sequence"/>
</dbReference>
<organism evidence="1 2">
    <name type="scientific">Trichonephila clavata</name>
    <name type="common">Joro spider</name>
    <name type="synonym">Nephila clavata</name>
    <dbReference type="NCBI Taxonomy" id="2740835"/>
    <lineage>
        <taxon>Eukaryota</taxon>
        <taxon>Metazoa</taxon>
        <taxon>Ecdysozoa</taxon>
        <taxon>Arthropoda</taxon>
        <taxon>Chelicerata</taxon>
        <taxon>Arachnida</taxon>
        <taxon>Araneae</taxon>
        <taxon>Araneomorphae</taxon>
        <taxon>Entelegynae</taxon>
        <taxon>Araneoidea</taxon>
        <taxon>Nephilidae</taxon>
        <taxon>Trichonephila</taxon>
    </lineage>
</organism>
<dbReference type="OrthoDB" id="10576886at2759"/>
<evidence type="ECO:0000313" key="2">
    <source>
        <dbReference type="Proteomes" id="UP000887116"/>
    </source>
</evidence>
<protein>
    <submittedName>
        <fullName evidence="1">Uncharacterized protein</fullName>
    </submittedName>
</protein>
<evidence type="ECO:0000313" key="1">
    <source>
        <dbReference type="EMBL" id="GFR04812.1"/>
    </source>
</evidence>
<dbReference type="EMBL" id="BMAO01025781">
    <property type="protein sequence ID" value="GFR04812.1"/>
    <property type="molecule type" value="Genomic_DNA"/>
</dbReference>
<accession>A0A8X6LDT3</accession>
<comment type="caution">
    <text evidence="1">The sequence shown here is derived from an EMBL/GenBank/DDBJ whole genome shotgun (WGS) entry which is preliminary data.</text>
</comment>
<sequence>MSVNFLSTPPLNKVLTFQVPNIISDFMLSRLIRASPKSFHAREKSQRTSCLIVPGKCMFPGTQMIISLETGDTPRSLMMAGVPTDAHKKEEMVSFLPKFPMKTPESVRALIVL</sequence>
<dbReference type="AlphaFoldDB" id="A0A8X6LDT3"/>
<keyword evidence="2" id="KW-1185">Reference proteome</keyword>
<gene>
    <name evidence="1" type="ORF">TNCT_708861</name>
</gene>
<reference evidence="1" key="1">
    <citation type="submission" date="2020-07" db="EMBL/GenBank/DDBJ databases">
        <title>Multicomponent nature underlies the extraordinary mechanical properties of spider dragline silk.</title>
        <authorList>
            <person name="Kono N."/>
            <person name="Nakamura H."/>
            <person name="Mori M."/>
            <person name="Yoshida Y."/>
            <person name="Ohtoshi R."/>
            <person name="Malay A.D."/>
            <person name="Moran D.A.P."/>
            <person name="Tomita M."/>
            <person name="Numata K."/>
            <person name="Arakawa K."/>
        </authorList>
    </citation>
    <scope>NUCLEOTIDE SEQUENCE</scope>
</reference>
<proteinExistence type="predicted"/>
<name>A0A8X6LDT3_TRICU</name>